<reference evidence="1 2" key="1">
    <citation type="journal article" date="2012" name="J. Bacteriol.">
        <title>Draft Genome Sequence of Novosphingobium nitrogenifigens Y88T.</title>
        <authorList>
            <person name="Strabala T.J."/>
            <person name="Macdonald L."/>
            <person name="Liu V."/>
            <person name="Smit A.M."/>
        </authorList>
    </citation>
    <scope>NUCLEOTIDE SEQUENCE [LARGE SCALE GENOMIC DNA]</scope>
    <source>
        <strain evidence="1 2">DSM 19370</strain>
    </source>
</reference>
<keyword evidence="2" id="KW-1185">Reference proteome</keyword>
<dbReference type="Proteomes" id="UP000004728">
    <property type="component" value="Unassembled WGS sequence"/>
</dbReference>
<evidence type="ECO:0000313" key="1">
    <source>
        <dbReference type="EMBL" id="EGD57183.1"/>
    </source>
</evidence>
<dbReference type="HOGENOM" id="CLU_3027810_0_0_5"/>
<organism evidence="1 2">
    <name type="scientific">Novosphingobium nitrogenifigens DSM 19370</name>
    <dbReference type="NCBI Taxonomy" id="983920"/>
    <lineage>
        <taxon>Bacteria</taxon>
        <taxon>Pseudomonadati</taxon>
        <taxon>Pseudomonadota</taxon>
        <taxon>Alphaproteobacteria</taxon>
        <taxon>Sphingomonadales</taxon>
        <taxon>Sphingomonadaceae</taxon>
        <taxon>Novosphingobium</taxon>
    </lineage>
</organism>
<name>F1ZDY1_9SPHN</name>
<proteinExistence type="predicted"/>
<dbReference type="AlphaFoldDB" id="F1ZDY1"/>
<accession>F1ZDY1</accession>
<protein>
    <submittedName>
        <fullName evidence="1">Uncharacterized protein</fullName>
    </submittedName>
</protein>
<dbReference type="InParanoid" id="F1ZDY1"/>
<comment type="caution">
    <text evidence="1">The sequence shown here is derived from an EMBL/GenBank/DDBJ whole genome shotgun (WGS) entry which is preliminary data.</text>
</comment>
<sequence length="55" mass="6129">MQRAPWVSEPNSGFENAGQVISGSSYQGCREIQHFPRFTINSERGIKSRTGTLQS</sequence>
<dbReference type="STRING" id="983920.Y88_3490"/>
<gene>
    <name evidence="1" type="ORF">Y88_3490</name>
</gene>
<dbReference type="EMBL" id="AEWJ01000067">
    <property type="protein sequence ID" value="EGD57183.1"/>
    <property type="molecule type" value="Genomic_DNA"/>
</dbReference>
<evidence type="ECO:0000313" key="2">
    <source>
        <dbReference type="Proteomes" id="UP000004728"/>
    </source>
</evidence>